<reference evidence="3 4" key="1">
    <citation type="journal article" date="2013" name="Genome Announc.">
        <title>Complete genome sequence of Simiduia agarivorans SA1(T), a marine bacterium able to degrade a variety of polysaccharides.</title>
        <authorList>
            <person name="Lin S.Y."/>
            <person name="Shieh W.Y."/>
            <person name="Chen J.S."/>
            <person name="Tang S.L."/>
        </authorList>
    </citation>
    <scope>NUCLEOTIDE SEQUENCE [LARGE SCALE GENOMIC DNA]</scope>
    <source>
        <strain evidence="4">DSM 21679 / JCM 13881 / BCRC 17597 / SA1</strain>
    </source>
</reference>
<dbReference type="InterPro" id="IPR000305">
    <property type="entry name" value="GIY-YIG_endonuc"/>
</dbReference>
<dbReference type="PANTHER" id="PTHR34477:SF1">
    <property type="entry name" value="UPF0213 PROTEIN YHBQ"/>
    <property type="match status" value="1"/>
</dbReference>
<evidence type="ECO:0000313" key="3">
    <source>
        <dbReference type="EMBL" id="AFU97989.1"/>
    </source>
</evidence>
<dbReference type="SUPFAM" id="SSF82771">
    <property type="entry name" value="GIY-YIG endonuclease"/>
    <property type="match status" value="1"/>
</dbReference>
<evidence type="ECO:0000259" key="2">
    <source>
        <dbReference type="PROSITE" id="PS50164"/>
    </source>
</evidence>
<dbReference type="AlphaFoldDB" id="K4KFY1"/>
<accession>K4KFY1</accession>
<dbReference type="Pfam" id="PF01541">
    <property type="entry name" value="GIY-YIG"/>
    <property type="match status" value="1"/>
</dbReference>
<organism evidence="3 4">
    <name type="scientific">Simiduia agarivorans (strain DSM 21679 / JCM 13881 / BCRC 17597 / SA1)</name>
    <dbReference type="NCBI Taxonomy" id="1117647"/>
    <lineage>
        <taxon>Bacteria</taxon>
        <taxon>Pseudomonadati</taxon>
        <taxon>Pseudomonadota</taxon>
        <taxon>Gammaproteobacteria</taxon>
        <taxon>Cellvibrionales</taxon>
        <taxon>Cellvibrionaceae</taxon>
        <taxon>Simiduia</taxon>
    </lineage>
</organism>
<dbReference type="Proteomes" id="UP000000466">
    <property type="component" value="Chromosome"/>
</dbReference>
<dbReference type="eggNOG" id="COG2827">
    <property type="taxonomic scope" value="Bacteria"/>
</dbReference>
<proteinExistence type="inferred from homology"/>
<feature type="domain" description="GIY-YIG" evidence="2">
    <location>
        <begin position="7"/>
        <end position="82"/>
    </location>
</feature>
<evidence type="ECO:0000256" key="1">
    <source>
        <dbReference type="ARBA" id="ARBA00007435"/>
    </source>
</evidence>
<evidence type="ECO:0000313" key="4">
    <source>
        <dbReference type="Proteomes" id="UP000000466"/>
    </source>
</evidence>
<dbReference type="Gene3D" id="3.40.1440.10">
    <property type="entry name" value="GIY-YIG endonuclease"/>
    <property type="match status" value="1"/>
</dbReference>
<dbReference type="InterPro" id="IPR050190">
    <property type="entry name" value="UPF0213_domain"/>
</dbReference>
<name>K4KFY1_SIMAS</name>
<sequence>MTTPGDTPWTVYIIEASDGRLYTGITTDPDRRLAQHKQGKGAKFFRGRTPKAMRYTESQPDHSSALKREMTIKRLTRSQKLALINDQPQPNNQPDPG</sequence>
<dbReference type="EMBL" id="CP003746">
    <property type="protein sequence ID" value="AFU97989.1"/>
    <property type="molecule type" value="Genomic_DNA"/>
</dbReference>
<dbReference type="CDD" id="cd10456">
    <property type="entry name" value="GIY-YIG_UPF0213"/>
    <property type="match status" value="1"/>
</dbReference>
<dbReference type="KEGG" id="saga:M5M_03900"/>
<protein>
    <submittedName>
        <fullName evidence="3">Excinuclease ABC subunit C domain-containing protein</fullName>
    </submittedName>
</protein>
<keyword evidence="4" id="KW-1185">Reference proteome</keyword>
<dbReference type="HOGENOM" id="CLU_135650_0_3_6"/>
<dbReference type="PANTHER" id="PTHR34477">
    <property type="entry name" value="UPF0213 PROTEIN YHBQ"/>
    <property type="match status" value="1"/>
</dbReference>
<gene>
    <name evidence="3" type="ordered locus">M5M_03900</name>
</gene>
<comment type="similarity">
    <text evidence="1">Belongs to the UPF0213 family.</text>
</comment>
<dbReference type="OrthoDB" id="9797095at2"/>
<dbReference type="PROSITE" id="PS50164">
    <property type="entry name" value="GIY_YIG"/>
    <property type="match status" value="1"/>
</dbReference>
<dbReference type="RefSeq" id="WP_015046162.1">
    <property type="nucleotide sequence ID" value="NC_018868.3"/>
</dbReference>
<dbReference type="STRING" id="1117647.M5M_03900"/>
<dbReference type="InterPro" id="IPR035901">
    <property type="entry name" value="GIY-YIG_endonuc_sf"/>
</dbReference>